<dbReference type="InterPro" id="IPR011124">
    <property type="entry name" value="Znf_CW"/>
</dbReference>
<sequence length="412" mass="46395">MMLIRSLPTSIDDHGKQESSCVWLPVNESWHESANPVPVTKHNDNDNTLWSRNVLSSSQLSTGANMSETSTLNHVYKRRMTQRKCTLVYKRRKVQLDSSKSGSVDGEIIESNIDLGSASLKQQMDDVGECSSSSVAIVDGTSSCFSFLKQYGVLERRVSTKKPTSSDNNVWCLKACKVCDRVTKTLKMLICDLCEEPVHMSCCNPVIKKVPVGDWFCNSCSRTKLKKMESISGRLSENSLGPIASMLRDSSDGFRSNVRIGEDFQAEVPDWSGPITDDLDDYLKLMEVSLLECASYQECATRKLSKLSSIGNWLQCREVVNGVDGSVCGKWRRAPLFEVQTDDWECFSSVLWDPTHADCAVPQELDTDQVLKQLKYIEMLRPRLSAKRWKLGVNKHVDRNEHTEDPRNTQKS</sequence>
<name>A0A251TTW8_HELAN</name>
<reference evidence="8" key="2">
    <citation type="submission" date="2017-02" db="EMBL/GenBank/DDBJ databases">
        <title>Sunflower complete genome.</title>
        <authorList>
            <person name="Langlade N."/>
            <person name="Munos S."/>
        </authorList>
    </citation>
    <scope>NUCLEOTIDE SEQUENCE [LARGE SCALE GENOMIC DNA]</scope>
    <source>
        <tissue evidence="8">Leaves</tissue>
    </source>
</reference>
<gene>
    <name evidence="8" type="ORF">HannXRQ_Chr09g0244721</name>
    <name evidence="7" type="ORF">HanXRQr2_Chr09g0371341</name>
</gene>
<dbReference type="GO" id="GO:0006357">
    <property type="term" value="P:regulation of transcription by RNA polymerase II"/>
    <property type="evidence" value="ECO:0000318"/>
    <property type="project" value="GO_Central"/>
</dbReference>
<dbReference type="GO" id="GO:0005634">
    <property type="term" value="C:nucleus"/>
    <property type="evidence" value="ECO:0000318"/>
    <property type="project" value="GO_Central"/>
</dbReference>
<reference evidence="7 9" key="1">
    <citation type="journal article" date="2017" name="Nature">
        <title>The sunflower genome provides insights into oil metabolism, flowering and Asterid evolution.</title>
        <authorList>
            <person name="Badouin H."/>
            <person name="Gouzy J."/>
            <person name="Grassa C.J."/>
            <person name="Murat F."/>
            <person name="Staton S.E."/>
            <person name="Cottret L."/>
            <person name="Lelandais-Briere C."/>
            <person name="Owens G.L."/>
            <person name="Carrere S."/>
            <person name="Mayjonade B."/>
            <person name="Legrand L."/>
            <person name="Gill N."/>
            <person name="Kane N.C."/>
            <person name="Bowers J.E."/>
            <person name="Hubner S."/>
            <person name="Bellec A."/>
            <person name="Berard A."/>
            <person name="Berges H."/>
            <person name="Blanchet N."/>
            <person name="Boniface M.C."/>
            <person name="Brunel D."/>
            <person name="Catrice O."/>
            <person name="Chaidir N."/>
            <person name="Claudel C."/>
            <person name="Donnadieu C."/>
            <person name="Faraut T."/>
            <person name="Fievet G."/>
            <person name="Helmstetter N."/>
            <person name="King M."/>
            <person name="Knapp S.J."/>
            <person name="Lai Z."/>
            <person name="Le Paslier M.C."/>
            <person name="Lippi Y."/>
            <person name="Lorenzon L."/>
            <person name="Mandel J.R."/>
            <person name="Marage G."/>
            <person name="Marchand G."/>
            <person name="Marquand E."/>
            <person name="Bret-Mestries E."/>
            <person name="Morien E."/>
            <person name="Nambeesan S."/>
            <person name="Nguyen T."/>
            <person name="Pegot-Espagnet P."/>
            <person name="Pouilly N."/>
            <person name="Raftis F."/>
            <person name="Sallet E."/>
            <person name="Schiex T."/>
            <person name="Thomas J."/>
            <person name="Vandecasteele C."/>
            <person name="Vares D."/>
            <person name="Vear F."/>
            <person name="Vautrin S."/>
            <person name="Crespi M."/>
            <person name="Mangin B."/>
            <person name="Burke J.M."/>
            <person name="Salse J."/>
            <person name="Munos S."/>
            <person name="Vincourt P."/>
            <person name="Rieseberg L.H."/>
            <person name="Langlade N.B."/>
        </authorList>
    </citation>
    <scope>NUCLEOTIDE SEQUENCE [LARGE SCALE GENOMIC DNA]</scope>
    <source>
        <strain evidence="9">cv. SF193</strain>
        <tissue evidence="7">Leaves</tissue>
    </source>
</reference>
<dbReference type="EMBL" id="MNCJ02000324">
    <property type="protein sequence ID" value="KAF5789448.1"/>
    <property type="molecule type" value="Genomic_DNA"/>
</dbReference>
<dbReference type="OMA" id="QNCTTSE"/>
<dbReference type="FunFam" id="3.30.40.100:FF:000005">
    <property type="entry name" value="uncharacterized protein LOC106759733 isoform X4"/>
    <property type="match status" value="1"/>
</dbReference>
<dbReference type="InterPro" id="IPR019787">
    <property type="entry name" value="Znf_PHD-finger"/>
</dbReference>
<dbReference type="InterPro" id="IPR047171">
    <property type="entry name" value="BAZ1A"/>
</dbReference>
<dbReference type="PANTHER" id="PTHR46510">
    <property type="entry name" value="BROMODOMAIN ADJACENT TO ZINC FINGER DOMAIN PROTEIN 1A"/>
    <property type="match status" value="1"/>
</dbReference>
<organism evidence="8 9">
    <name type="scientific">Helianthus annuus</name>
    <name type="common">Common sunflower</name>
    <dbReference type="NCBI Taxonomy" id="4232"/>
    <lineage>
        <taxon>Eukaryota</taxon>
        <taxon>Viridiplantae</taxon>
        <taxon>Streptophyta</taxon>
        <taxon>Embryophyta</taxon>
        <taxon>Tracheophyta</taxon>
        <taxon>Spermatophyta</taxon>
        <taxon>Magnoliopsida</taxon>
        <taxon>eudicotyledons</taxon>
        <taxon>Gunneridae</taxon>
        <taxon>Pentapetalae</taxon>
        <taxon>asterids</taxon>
        <taxon>campanulids</taxon>
        <taxon>Asterales</taxon>
        <taxon>Asteraceae</taxon>
        <taxon>Asteroideae</taxon>
        <taxon>Heliantheae alliance</taxon>
        <taxon>Heliantheae</taxon>
        <taxon>Helianthus</taxon>
    </lineage>
</organism>
<keyword evidence="1" id="KW-0479">Metal-binding</keyword>
<evidence type="ECO:0000313" key="8">
    <source>
        <dbReference type="EMBL" id="OTG14022.1"/>
    </source>
</evidence>
<accession>A0A251TTW8</accession>
<evidence type="ECO:0000313" key="9">
    <source>
        <dbReference type="Proteomes" id="UP000215914"/>
    </source>
</evidence>
<dbReference type="OrthoDB" id="787137at2759"/>
<dbReference type="Gene3D" id="3.30.40.100">
    <property type="match status" value="1"/>
</dbReference>
<dbReference type="Gene3D" id="3.30.40.10">
    <property type="entry name" value="Zinc/RING finger domain, C3HC4 (zinc finger)"/>
    <property type="match status" value="1"/>
</dbReference>
<keyword evidence="2 4" id="KW-0863">Zinc-finger</keyword>
<keyword evidence="9" id="KW-1185">Reference proteome</keyword>
<protein>
    <submittedName>
        <fullName evidence="7">Chromatin regulator PHD family</fullName>
    </submittedName>
    <submittedName>
        <fullName evidence="8">Putative ELM2 domain, Zinc finger, PHD-type, Zinc finger, CW-type, Zinc finger, RING/FYVE/PHD-type</fullName>
    </submittedName>
</protein>
<dbReference type="PROSITE" id="PS50016">
    <property type="entry name" value="ZF_PHD_2"/>
    <property type="match status" value="1"/>
</dbReference>
<dbReference type="PANTHER" id="PTHR46510:SF1">
    <property type="entry name" value="BROMODOMAIN ADJACENT TO ZINC FINGER DOMAIN PROTEIN 1A"/>
    <property type="match status" value="1"/>
</dbReference>
<reference evidence="7" key="3">
    <citation type="submission" date="2020-06" db="EMBL/GenBank/DDBJ databases">
        <title>Helianthus annuus Genome sequencing and assembly Release 2.</title>
        <authorList>
            <person name="Gouzy J."/>
            <person name="Langlade N."/>
            <person name="Munos S."/>
        </authorList>
    </citation>
    <scope>NUCLEOTIDE SEQUENCE</scope>
    <source>
        <tissue evidence="7">Leaves</tissue>
    </source>
</reference>
<dbReference type="PROSITE" id="PS51050">
    <property type="entry name" value="ZF_CW"/>
    <property type="match status" value="1"/>
</dbReference>
<dbReference type="Pfam" id="PF00628">
    <property type="entry name" value="PHD"/>
    <property type="match status" value="1"/>
</dbReference>
<evidence type="ECO:0000256" key="4">
    <source>
        <dbReference type="PROSITE-ProRule" id="PRU00146"/>
    </source>
</evidence>
<evidence type="ECO:0000259" key="6">
    <source>
        <dbReference type="PROSITE" id="PS51050"/>
    </source>
</evidence>
<dbReference type="GO" id="GO:0004402">
    <property type="term" value="F:histone acetyltransferase activity"/>
    <property type="evidence" value="ECO:0000318"/>
    <property type="project" value="GO_Central"/>
</dbReference>
<evidence type="ECO:0000256" key="2">
    <source>
        <dbReference type="ARBA" id="ARBA00022771"/>
    </source>
</evidence>
<evidence type="ECO:0000256" key="3">
    <source>
        <dbReference type="ARBA" id="ARBA00022833"/>
    </source>
</evidence>
<dbReference type="AlphaFoldDB" id="A0A251TTW8"/>
<feature type="domain" description="PHD-type" evidence="5">
    <location>
        <begin position="173"/>
        <end position="223"/>
    </location>
</feature>
<evidence type="ECO:0000259" key="5">
    <source>
        <dbReference type="PROSITE" id="PS50016"/>
    </source>
</evidence>
<dbReference type="InterPro" id="IPR019786">
    <property type="entry name" value="Zinc_finger_PHD-type_CS"/>
</dbReference>
<dbReference type="PROSITE" id="PS01359">
    <property type="entry name" value="ZF_PHD_1"/>
    <property type="match status" value="1"/>
</dbReference>
<dbReference type="GO" id="GO:0000785">
    <property type="term" value="C:chromatin"/>
    <property type="evidence" value="ECO:0000318"/>
    <property type="project" value="GO_Central"/>
</dbReference>
<evidence type="ECO:0000256" key="1">
    <source>
        <dbReference type="ARBA" id="ARBA00022723"/>
    </source>
</evidence>
<dbReference type="GO" id="GO:0008270">
    <property type="term" value="F:zinc ion binding"/>
    <property type="evidence" value="ECO:0007669"/>
    <property type="project" value="UniProtKB-KW"/>
</dbReference>
<dbReference type="Proteomes" id="UP000215914">
    <property type="component" value="Chromosome 9"/>
</dbReference>
<dbReference type="SMART" id="SM00249">
    <property type="entry name" value="PHD"/>
    <property type="match status" value="1"/>
</dbReference>
<keyword evidence="3" id="KW-0862">Zinc</keyword>
<dbReference type="GO" id="GO:0003712">
    <property type="term" value="F:transcription coregulator activity"/>
    <property type="evidence" value="ECO:0000318"/>
    <property type="project" value="GO_Central"/>
</dbReference>
<evidence type="ECO:0000313" key="7">
    <source>
        <dbReference type="EMBL" id="KAF5789448.1"/>
    </source>
</evidence>
<feature type="domain" description="CW-type" evidence="6">
    <location>
        <begin position="307"/>
        <end position="367"/>
    </location>
</feature>
<dbReference type="InterPro" id="IPR011011">
    <property type="entry name" value="Znf_FYVE_PHD"/>
</dbReference>
<dbReference type="InterPro" id="IPR001965">
    <property type="entry name" value="Znf_PHD"/>
</dbReference>
<proteinExistence type="predicted"/>
<dbReference type="EMBL" id="CM007898">
    <property type="protein sequence ID" value="OTG14022.1"/>
    <property type="molecule type" value="Genomic_DNA"/>
</dbReference>
<dbReference type="GO" id="GO:0003682">
    <property type="term" value="F:chromatin binding"/>
    <property type="evidence" value="ECO:0000318"/>
    <property type="project" value="GO_Central"/>
</dbReference>
<dbReference type="InParanoid" id="A0A251TTW8"/>
<dbReference type="InterPro" id="IPR013083">
    <property type="entry name" value="Znf_RING/FYVE/PHD"/>
</dbReference>
<dbReference type="SUPFAM" id="SSF57903">
    <property type="entry name" value="FYVE/PHD zinc finger"/>
    <property type="match status" value="1"/>
</dbReference>
<dbReference type="Gramene" id="mRNA:HanXRQr2_Chr09g0371341">
    <property type="protein sequence ID" value="mRNA:HanXRQr2_Chr09g0371341"/>
    <property type="gene ID" value="HanXRQr2_Chr09g0371341"/>
</dbReference>